<reference evidence="2" key="1">
    <citation type="journal article" date="2019" name="Int. J. Syst. Evol. Microbiol.">
        <title>The Global Catalogue of Microorganisms (GCM) 10K type strain sequencing project: providing services to taxonomists for standard genome sequencing and annotation.</title>
        <authorList>
            <consortium name="The Broad Institute Genomics Platform"/>
            <consortium name="The Broad Institute Genome Sequencing Center for Infectious Disease"/>
            <person name="Wu L."/>
            <person name="Ma J."/>
        </authorList>
    </citation>
    <scope>NUCLEOTIDE SEQUENCE [LARGE SCALE GENOMIC DNA]</scope>
    <source>
        <strain evidence="2">CCUG 62414</strain>
    </source>
</reference>
<organism evidence="1 2">
    <name type="scientific">Mariniflexile jejuense</name>
    <dbReference type="NCBI Taxonomy" id="1173582"/>
    <lineage>
        <taxon>Bacteria</taxon>
        <taxon>Pseudomonadati</taxon>
        <taxon>Bacteroidota</taxon>
        <taxon>Flavobacteriia</taxon>
        <taxon>Flavobacteriales</taxon>
        <taxon>Flavobacteriaceae</taxon>
        <taxon>Mariniflexile</taxon>
    </lineage>
</organism>
<protein>
    <submittedName>
        <fullName evidence="1">Uncharacterized protein</fullName>
    </submittedName>
</protein>
<gene>
    <name evidence="1" type="ORF">ACFQ1R_13070</name>
</gene>
<dbReference type="EMBL" id="JBHTJI010000030">
    <property type="protein sequence ID" value="MFD0991033.1"/>
    <property type="molecule type" value="Genomic_DNA"/>
</dbReference>
<proteinExistence type="predicted"/>
<evidence type="ECO:0000313" key="2">
    <source>
        <dbReference type="Proteomes" id="UP001597061"/>
    </source>
</evidence>
<dbReference type="Proteomes" id="UP001597061">
    <property type="component" value="Unassembled WGS sequence"/>
</dbReference>
<evidence type="ECO:0000313" key="1">
    <source>
        <dbReference type="EMBL" id="MFD0991033.1"/>
    </source>
</evidence>
<accession>A0ABW3JKK6</accession>
<name>A0ABW3JKK6_9FLAO</name>
<dbReference type="RefSeq" id="WP_379926706.1">
    <property type="nucleotide sequence ID" value="NZ_JBHTJI010000030.1"/>
</dbReference>
<sequence length="49" mass="5487">MKITKINMKNVGDKNPFYTVKWSDATPDKAAEIYSVIARISKSKISKVA</sequence>
<comment type="caution">
    <text evidence="1">The sequence shown here is derived from an EMBL/GenBank/DDBJ whole genome shotgun (WGS) entry which is preliminary data.</text>
</comment>
<keyword evidence="2" id="KW-1185">Reference proteome</keyword>